<dbReference type="EMBL" id="CAJEWN010000255">
    <property type="protein sequence ID" value="CAD2175517.1"/>
    <property type="molecule type" value="Genomic_DNA"/>
</dbReference>
<proteinExistence type="predicted"/>
<name>A0A6V7VKR7_MELEN</name>
<evidence type="ECO:0000313" key="1">
    <source>
        <dbReference type="EMBL" id="CAD2175517.1"/>
    </source>
</evidence>
<organism evidence="1 2">
    <name type="scientific">Meloidogyne enterolobii</name>
    <name type="common">Root-knot nematode worm</name>
    <name type="synonym">Meloidogyne mayaguensis</name>
    <dbReference type="NCBI Taxonomy" id="390850"/>
    <lineage>
        <taxon>Eukaryota</taxon>
        <taxon>Metazoa</taxon>
        <taxon>Ecdysozoa</taxon>
        <taxon>Nematoda</taxon>
        <taxon>Chromadorea</taxon>
        <taxon>Rhabditida</taxon>
        <taxon>Tylenchina</taxon>
        <taxon>Tylenchomorpha</taxon>
        <taxon>Tylenchoidea</taxon>
        <taxon>Meloidogynidae</taxon>
        <taxon>Meloidogyninae</taxon>
        <taxon>Meloidogyne</taxon>
    </lineage>
</organism>
<dbReference type="AlphaFoldDB" id="A0A6V7VKR7"/>
<sequence>MSDNSNQKEQTILDQDLLVDRNEFRKTQLDLFKHNFLDSFDEAGYAKLEHLILDPKIKKEVVNTARRLQKAKISLKIIENKNPTTISPVLEKIDEIFTNLIENSKQSSEFSTKNIKLPEYDKKDMEFLLGKEKEERKGEEENPLKWLCKSNEEFEKKINELIGAAELLLNEWREIRNFYKND</sequence>
<dbReference type="OrthoDB" id="10065749at2759"/>
<comment type="caution">
    <text evidence="1">The sequence shown here is derived from an EMBL/GenBank/DDBJ whole genome shotgun (WGS) entry which is preliminary data.</text>
</comment>
<protein>
    <submittedName>
        <fullName evidence="1">Uncharacterized protein</fullName>
    </submittedName>
</protein>
<dbReference type="Proteomes" id="UP000580250">
    <property type="component" value="Unassembled WGS sequence"/>
</dbReference>
<evidence type="ECO:0000313" key="2">
    <source>
        <dbReference type="Proteomes" id="UP000580250"/>
    </source>
</evidence>
<accession>A0A6V7VKR7</accession>
<gene>
    <name evidence="1" type="ORF">MENT_LOCUS27246</name>
</gene>
<reference evidence="1 2" key="1">
    <citation type="submission" date="2020-08" db="EMBL/GenBank/DDBJ databases">
        <authorList>
            <person name="Koutsovoulos G."/>
            <person name="Danchin GJ E."/>
        </authorList>
    </citation>
    <scope>NUCLEOTIDE SEQUENCE [LARGE SCALE GENOMIC DNA]</scope>
</reference>